<dbReference type="EC" id="1.8.4.11" evidence="4"/>
<dbReference type="EMBL" id="FNQN01000013">
    <property type="protein sequence ID" value="SEA80559.1"/>
    <property type="molecule type" value="Genomic_DNA"/>
</dbReference>
<comment type="similarity">
    <text evidence="4">Belongs to the MsrA Met sulfoxide reductase family.</text>
</comment>
<keyword evidence="1 4" id="KW-0560">Oxidoreductase</keyword>
<dbReference type="Proteomes" id="UP000199409">
    <property type="component" value="Unassembled WGS sequence"/>
</dbReference>
<dbReference type="NCBIfam" id="TIGR00401">
    <property type="entry name" value="msrA"/>
    <property type="match status" value="1"/>
</dbReference>
<dbReference type="STRING" id="37625.SAMN05660420_03250"/>
<feature type="active site" evidence="4">
    <location>
        <position position="31"/>
    </location>
</feature>
<dbReference type="Gene3D" id="3.30.1060.10">
    <property type="entry name" value="Peptide methionine sulphoxide reductase MsrA"/>
    <property type="match status" value="1"/>
</dbReference>
<dbReference type="HAMAP" id="MF_01401">
    <property type="entry name" value="MsrA"/>
    <property type="match status" value="1"/>
</dbReference>
<dbReference type="GO" id="GO:0033744">
    <property type="term" value="F:L-methionine:thioredoxin-disulfide S-oxidoreductase activity"/>
    <property type="evidence" value="ECO:0007669"/>
    <property type="project" value="RHEA"/>
</dbReference>
<dbReference type="InterPro" id="IPR036509">
    <property type="entry name" value="Met_Sox_Rdtase_MsrA_sf"/>
</dbReference>
<feature type="chain" id="PRO_5011621979" description="Peptide methionine sulfoxide reductase MsrA" evidence="5">
    <location>
        <begin position="23"/>
        <end position="198"/>
    </location>
</feature>
<gene>
    <name evidence="4" type="primary">msrA</name>
    <name evidence="7" type="ORF">SAMN05660420_03250</name>
</gene>
<comment type="function">
    <text evidence="4">Has an important function as a repair enzyme for proteins that have been inactivated by oxidation. Catalyzes the reversible oxidation-reduction of methionine sulfoxide in proteins to methionine.</text>
</comment>
<dbReference type="SUPFAM" id="SSF55068">
    <property type="entry name" value="Peptide methionine sulfoxide reductase"/>
    <property type="match status" value="1"/>
</dbReference>
<dbReference type="PROSITE" id="PS51257">
    <property type="entry name" value="PROKAR_LIPOPROTEIN"/>
    <property type="match status" value="1"/>
</dbReference>
<evidence type="ECO:0000313" key="7">
    <source>
        <dbReference type="EMBL" id="SEA80559.1"/>
    </source>
</evidence>
<reference evidence="7 8" key="1">
    <citation type="submission" date="2016-10" db="EMBL/GenBank/DDBJ databases">
        <authorList>
            <person name="de Groot N.N."/>
        </authorList>
    </citation>
    <scope>NUCLEOTIDE SEQUENCE [LARGE SCALE GENOMIC DNA]</scope>
    <source>
        <strain evidence="7 8">DSM 7343</strain>
    </source>
</reference>
<evidence type="ECO:0000256" key="4">
    <source>
        <dbReference type="HAMAP-Rule" id="MF_01401"/>
    </source>
</evidence>
<dbReference type="PANTHER" id="PTHR43774">
    <property type="entry name" value="PEPTIDE METHIONINE SULFOXIDE REDUCTASE"/>
    <property type="match status" value="1"/>
</dbReference>
<protein>
    <recommendedName>
        <fullName evidence="4">Peptide methionine sulfoxide reductase MsrA</fullName>
        <shortName evidence="4">Protein-methionine-S-oxide reductase</shortName>
        <ecNumber evidence="4">1.8.4.11</ecNumber>
    </recommendedName>
    <alternativeName>
        <fullName evidence="4">Peptide-methionine (S)-S-oxide reductase</fullName>
        <shortName evidence="4">Peptide Met(O) reductase</shortName>
    </alternativeName>
</protein>
<name>A0A1H4E6Y3_9BACT</name>
<evidence type="ECO:0000256" key="3">
    <source>
        <dbReference type="ARBA" id="ARBA00048782"/>
    </source>
</evidence>
<evidence type="ECO:0000256" key="1">
    <source>
        <dbReference type="ARBA" id="ARBA00023002"/>
    </source>
</evidence>
<comment type="catalytic activity">
    <reaction evidence="2 4">
        <text>L-methionyl-[protein] + [thioredoxin]-disulfide + H2O = L-methionyl-(S)-S-oxide-[protein] + [thioredoxin]-dithiol</text>
        <dbReference type="Rhea" id="RHEA:14217"/>
        <dbReference type="Rhea" id="RHEA-COMP:10698"/>
        <dbReference type="Rhea" id="RHEA-COMP:10700"/>
        <dbReference type="Rhea" id="RHEA-COMP:12313"/>
        <dbReference type="Rhea" id="RHEA-COMP:12315"/>
        <dbReference type="ChEBI" id="CHEBI:15377"/>
        <dbReference type="ChEBI" id="CHEBI:16044"/>
        <dbReference type="ChEBI" id="CHEBI:29950"/>
        <dbReference type="ChEBI" id="CHEBI:44120"/>
        <dbReference type="ChEBI" id="CHEBI:50058"/>
        <dbReference type="EC" id="1.8.4.11"/>
    </reaction>
</comment>
<keyword evidence="5" id="KW-0732">Signal</keyword>
<dbReference type="RefSeq" id="WP_092350779.1">
    <property type="nucleotide sequence ID" value="NZ_FNQN01000013.1"/>
</dbReference>
<sequence>MKLKRTVILCSLLLAIATPTVAATAIVAGGCFWCMESDFEKLDGVTDVISGFTGGSLEKPTYNGNHKGHYEAVEITYDPLKLSYRQLLDYYWVHIDPFDTGGQFCDRGHSYLAAIFAANDEEKRIAAESKHAVQALFPEQKIETPILSASTFWPIQGDESYHQDYYKNNPVRYKYYRWGCGRDQRLEEIWGDKAKHEM</sequence>
<feature type="signal peptide" evidence="5">
    <location>
        <begin position="1"/>
        <end position="22"/>
    </location>
</feature>
<comment type="catalytic activity">
    <reaction evidence="3 4">
        <text>[thioredoxin]-disulfide + L-methionine + H2O = L-methionine (S)-S-oxide + [thioredoxin]-dithiol</text>
        <dbReference type="Rhea" id="RHEA:19993"/>
        <dbReference type="Rhea" id="RHEA-COMP:10698"/>
        <dbReference type="Rhea" id="RHEA-COMP:10700"/>
        <dbReference type="ChEBI" id="CHEBI:15377"/>
        <dbReference type="ChEBI" id="CHEBI:29950"/>
        <dbReference type="ChEBI" id="CHEBI:50058"/>
        <dbReference type="ChEBI" id="CHEBI:57844"/>
        <dbReference type="ChEBI" id="CHEBI:58772"/>
        <dbReference type="EC" id="1.8.4.11"/>
    </reaction>
</comment>
<evidence type="ECO:0000259" key="6">
    <source>
        <dbReference type="Pfam" id="PF01625"/>
    </source>
</evidence>
<proteinExistence type="inferred from homology"/>
<organism evidence="7 8">
    <name type="scientific">Desulfuromusa kysingii</name>
    <dbReference type="NCBI Taxonomy" id="37625"/>
    <lineage>
        <taxon>Bacteria</taxon>
        <taxon>Pseudomonadati</taxon>
        <taxon>Thermodesulfobacteriota</taxon>
        <taxon>Desulfuromonadia</taxon>
        <taxon>Desulfuromonadales</taxon>
        <taxon>Geopsychrobacteraceae</taxon>
        <taxon>Desulfuromusa</taxon>
    </lineage>
</organism>
<feature type="domain" description="Peptide methionine sulphoxide reductase MsrA" evidence="6">
    <location>
        <begin position="24"/>
        <end position="174"/>
    </location>
</feature>
<dbReference type="OrthoDB" id="4174719at2"/>
<accession>A0A1H4E6Y3</accession>
<dbReference type="PANTHER" id="PTHR43774:SF1">
    <property type="entry name" value="PEPTIDE METHIONINE SULFOXIDE REDUCTASE MSRA 2"/>
    <property type="match status" value="1"/>
</dbReference>
<dbReference type="AlphaFoldDB" id="A0A1H4E6Y3"/>
<keyword evidence="8" id="KW-1185">Reference proteome</keyword>
<evidence type="ECO:0000256" key="5">
    <source>
        <dbReference type="SAM" id="SignalP"/>
    </source>
</evidence>
<dbReference type="Pfam" id="PF01625">
    <property type="entry name" value="PMSR"/>
    <property type="match status" value="1"/>
</dbReference>
<evidence type="ECO:0000256" key="2">
    <source>
        <dbReference type="ARBA" id="ARBA00047806"/>
    </source>
</evidence>
<dbReference type="GO" id="GO:0008113">
    <property type="term" value="F:peptide-methionine (S)-S-oxide reductase activity"/>
    <property type="evidence" value="ECO:0007669"/>
    <property type="project" value="UniProtKB-UniRule"/>
</dbReference>
<evidence type="ECO:0000313" key="8">
    <source>
        <dbReference type="Proteomes" id="UP000199409"/>
    </source>
</evidence>
<dbReference type="InterPro" id="IPR002569">
    <property type="entry name" value="Met_Sox_Rdtase_MsrA_dom"/>
</dbReference>